<dbReference type="HOGENOM" id="CLU_774915_0_0_1"/>
<dbReference type="eggNOG" id="ENOG502S0HD">
    <property type="taxonomic scope" value="Eukaryota"/>
</dbReference>
<dbReference type="VEuPathDB" id="TriTrypDB:LmjF.04.0930"/>
<dbReference type="RefSeq" id="XP_888604.1">
    <property type="nucleotide sequence ID" value="XM_883511.1"/>
</dbReference>
<dbReference type="VEuPathDB" id="TriTrypDB:LMJLV39_040014800"/>
<protein>
    <submittedName>
        <fullName evidence="1">Uncharacterized protein</fullName>
    </submittedName>
</protein>
<dbReference type="VEuPathDB" id="TriTrypDB:LMJFC_040016200"/>
<reference evidence="1 2" key="3">
    <citation type="journal article" date="2011" name="Genome Res.">
        <title>Chromosome and gene copy number variation allow major structural change between species and strains of Leishmania.</title>
        <authorList>
            <person name="Rogers M.B."/>
            <person name="Hilley J.D."/>
            <person name="Dickens N.J."/>
            <person name="Wilkes J."/>
            <person name="Bates P.A."/>
            <person name="Depledge D.P."/>
            <person name="Harris D."/>
            <person name="Her Y."/>
            <person name="Herzyk P."/>
            <person name="Imamura H."/>
            <person name="Otto T.D."/>
            <person name="Sanders M."/>
            <person name="Seeger K."/>
            <person name="Dujardin J.C."/>
            <person name="Berriman M."/>
            <person name="Smith D.F."/>
            <person name="Hertz-Fowler C."/>
            <person name="Mottram J.C."/>
        </authorList>
    </citation>
    <scope>NUCLEOTIDE SEQUENCE [LARGE SCALE GENOMIC DNA]</scope>
    <source>
        <strain evidence="2">MHOM/IL/81/Friedlin</strain>
    </source>
</reference>
<dbReference type="EMBL" id="FR796400">
    <property type="protein sequence ID" value="CAC22637.1"/>
    <property type="molecule type" value="Genomic_DNA"/>
</dbReference>
<sequence>MYLSMISCARRKLPAPTGTSSLCVCVCVCRYPRPAPHICRPTRDGERCRRNLIKRPHGEPPSRCVACPLPLLPRPSSSALCGAFQLLPRVAVRIPCETENETDSFIPQRRRLAHSVTRDAVLCTLTHLPKSAQPSFGHGQVFFLSAGVTVRVHACGVPVTTRNERRPRVSVSVSPDHPLSCAVARAVVEAAPAAVLHTHTHTRASEQQRTMSLYGARESGGDEMLTPGITGMSGNYRNESNCHRFWNRLMTCMRESQELDVLYDCRSRMLDMRECVVRHKQSTWVMRETMTSIRHEGELRKWLRDYDEKMGHPPLLEAVAAVRKKVDAEGGVDIMNPTVFKDPDMYIPRRGKVASADR</sequence>
<reference key="1">
    <citation type="journal article" date="1998" name="Genome Res.">
        <title>A physical map of the Leishmania major Friedlin genome.</title>
        <authorList>
            <person name="Ivens A.C."/>
            <person name="Lewis S.M."/>
            <person name="Bagherzadeh A."/>
            <person name="Zhang L."/>
            <person name="Chan H.M."/>
            <person name="Smith D.F."/>
        </authorList>
    </citation>
    <scope>NUCLEOTIDE SEQUENCE</scope>
    <source>
        <strain>Friedlin</strain>
    </source>
</reference>
<reference evidence="1 2" key="2">
    <citation type="journal article" date="2005" name="Science">
        <title>The genome of the kinetoplastid parasite, Leishmania major.</title>
        <authorList>
            <person name="Ivens A.C."/>
            <person name="Peacock C.S."/>
            <person name="Worthey E.A."/>
            <person name="Murphy L."/>
            <person name="Aggarwal G."/>
            <person name="Berriman M."/>
            <person name="Sisk E."/>
            <person name="Rajandream M.A."/>
            <person name="Adlem E."/>
            <person name="Aert R."/>
            <person name="Anupama A."/>
            <person name="Apostolou Z."/>
            <person name="Attipoe P."/>
            <person name="Bason N."/>
            <person name="Bauser C."/>
            <person name="Beck A."/>
            <person name="Beverley S.M."/>
            <person name="Bianchettin G."/>
            <person name="Borzym K."/>
            <person name="Bothe G."/>
            <person name="Bruschi C.V."/>
            <person name="Collins M."/>
            <person name="Cadag E."/>
            <person name="Ciarloni L."/>
            <person name="Clayton C."/>
            <person name="Coulson R.M."/>
            <person name="Cronin A."/>
            <person name="Cruz A.K."/>
            <person name="Davies R.M."/>
            <person name="De Gaudenzi J."/>
            <person name="Dobson D.E."/>
            <person name="Duesterhoeft A."/>
            <person name="Fazelina G."/>
            <person name="Fosker N."/>
            <person name="Frasch A.C."/>
            <person name="Fraser A."/>
            <person name="Fuchs M."/>
            <person name="Gabel C."/>
            <person name="Goble A."/>
            <person name="Goffeau A."/>
            <person name="Harris D."/>
            <person name="Hertz-Fowler C."/>
            <person name="Hilbert H."/>
            <person name="Horn D."/>
            <person name="Huang Y."/>
            <person name="Klages S."/>
            <person name="Knights A."/>
            <person name="Kube M."/>
            <person name="Larke N."/>
            <person name="Litvin L."/>
            <person name="Lord A."/>
            <person name="Louie T."/>
            <person name="Marra M."/>
            <person name="Masuy D."/>
            <person name="Matthews K."/>
            <person name="Michaeli S."/>
            <person name="Mottram J.C."/>
            <person name="Muller-Auer S."/>
            <person name="Munden H."/>
            <person name="Nelson S."/>
            <person name="Norbertczak H."/>
            <person name="Oliver K."/>
            <person name="O'neil S."/>
            <person name="Pentony M."/>
            <person name="Pohl T.M."/>
            <person name="Price C."/>
            <person name="Purnelle B."/>
            <person name="Quail M.A."/>
            <person name="Rabbinowitsch E."/>
            <person name="Reinhardt R."/>
            <person name="Rieger M."/>
            <person name="Rinta J."/>
            <person name="Robben J."/>
            <person name="Robertson L."/>
            <person name="Ruiz J.C."/>
            <person name="Rutter S."/>
            <person name="Saunders D."/>
            <person name="Schafer M."/>
            <person name="Schein J."/>
            <person name="Schwartz D.C."/>
            <person name="Seeger K."/>
            <person name="Seyler A."/>
            <person name="Sharp S."/>
            <person name="Shin H."/>
            <person name="Sivam D."/>
            <person name="Squares R."/>
            <person name="Squares S."/>
            <person name="Tosato V."/>
            <person name="Vogt C."/>
            <person name="Volckaert G."/>
            <person name="Wambutt R."/>
            <person name="Warren T."/>
            <person name="Wedler H."/>
            <person name="Woodward J."/>
            <person name="Zhou S."/>
            <person name="Zimmermann W."/>
            <person name="Smith D.F."/>
            <person name="Blackwell J.M."/>
            <person name="Stuart K.D."/>
            <person name="Barrell B."/>
            <person name="Myler P.J."/>
        </authorList>
    </citation>
    <scope>NUCLEOTIDE SEQUENCE [LARGE SCALE GENOMIC DNA]</scope>
    <source>
        <strain evidence="2">MHOM/IL/81/Friedlin</strain>
    </source>
</reference>
<dbReference type="AlphaFoldDB" id="Q9NFA5"/>
<name>Q9NFA5_LEIMA</name>
<dbReference type="PIR" id="T18317">
    <property type="entry name" value="T18317"/>
</dbReference>
<dbReference type="Proteomes" id="UP000000542">
    <property type="component" value="Chromosome 4"/>
</dbReference>
<organism evidence="1 2">
    <name type="scientific">Leishmania major</name>
    <dbReference type="NCBI Taxonomy" id="5664"/>
    <lineage>
        <taxon>Eukaryota</taxon>
        <taxon>Discoba</taxon>
        <taxon>Euglenozoa</taxon>
        <taxon>Kinetoplastea</taxon>
        <taxon>Metakinetoplastina</taxon>
        <taxon>Trypanosomatida</taxon>
        <taxon>Trypanosomatidae</taxon>
        <taxon>Leishmaniinae</taxon>
        <taxon>Leishmania</taxon>
    </lineage>
</organism>
<evidence type="ECO:0000313" key="1">
    <source>
        <dbReference type="EMBL" id="CAC22637.1"/>
    </source>
</evidence>
<proteinExistence type="predicted"/>
<accession>Q9NFA5</accession>
<evidence type="ECO:0000313" key="2">
    <source>
        <dbReference type="Proteomes" id="UP000000542"/>
    </source>
</evidence>
<dbReference type="GeneID" id="3684892"/>
<dbReference type="VEuPathDB" id="TriTrypDB:LMJSD75_040015200"/>
<dbReference type="InParanoid" id="Q9NFA5"/>
<keyword evidence="2" id="KW-1185">Reference proteome</keyword>
<dbReference type="KEGG" id="lma:LMJF_04_0930"/>
<gene>
    <name evidence="1" type="ORF">LMJF_04_0930</name>
</gene>